<dbReference type="PANTHER" id="PTHR18964:SF149">
    <property type="entry name" value="BIFUNCTIONAL UDP-N-ACETYLGLUCOSAMINE 2-EPIMERASE_N-ACETYLMANNOSAMINE KINASE"/>
    <property type="match status" value="1"/>
</dbReference>
<protein>
    <submittedName>
        <fullName evidence="2">Glucokinase</fullName>
    </submittedName>
</protein>
<name>A0A4Y3PRB6_BREPA</name>
<dbReference type="STRING" id="54914.AV540_03840"/>
<dbReference type="Gene3D" id="3.30.420.40">
    <property type="match status" value="2"/>
</dbReference>
<dbReference type="InterPro" id="IPR043129">
    <property type="entry name" value="ATPase_NBD"/>
</dbReference>
<keyword evidence="2" id="KW-0418">Kinase</keyword>
<dbReference type="EMBL" id="BJMH01000023">
    <property type="protein sequence ID" value="GEB34496.1"/>
    <property type="molecule type" value="Genomic_DNA"/>
</dbReference>
<keyword evidence="3" id="KW-1185">Reference proteome</keyword>
<accession>A0A4Y3PRB6</accession>
<proteinExistence type="inferred from homology"/>
<evidence type="ECO:0000313" key="2">
    <source>
        <dbReference type="EMBL" id="GEB34496.1"/>
    </source>
</evidence>
<gene>
    <name evidence="2" type="ORF">BPA01_40760</name>
</gene>
<evidence type="ECO:0000256" key="1">
    <source>
        <dbReference type="ARBA" id="ARBA00006479"/>
    </source>
</evidence>
<keyword evidence="2" id="KW-0808">Transferase</keyword>
<dbReference type="Proteomes" id="UP000316882">
    <property type="component" value="Unassembled WGS sequence"/>
</dbReference>
<dbReference type="Pfam" id="PF00480">
    <property type="entry name" value="ROK"/>
    <property type="match status" value="1"/>
</dbReference>
<comment type="similarity">
    <text evidence="1">Belongs to the ROK (NagC/XylR) family.</text>
</comment>
<dbReference type="InterPro" id="IPR000600">
    <property type="entry name" value="ROK"/>
</dbReference>
<organism evidence="2 3">
    <name type="scientific">Brevibacillus parabrevis</name>
    <dbReference type="NCBI Taxonomy" id="54914"/>
    <lineage>
        <taxon>Bacteria</taxon>
        <taxon>Bacillati</taxon>
        <taxon>Bacillota</taxon>
        <taxon>Bacilli</taxon>
        <taxon>Bacillales</taxon>
        <taxon>Paenibacillaceae</taxon>
        <taxon>Brevibacillus</taxon>
    </lineage>
</organism>
<dbReference type="RefSeq" id="WP_122962301.1">
    <property type="nucleotide sequence ID" value="NZ_BJMH01000023.1"/>
</dbReference>
<dbReference type="SUPFAM" id="SSF53067">
    <property type="entry name" value="Actin-like ATPase domain"/>
    <property type="match status" value="1"/>
</dbReference>
<sequence>MRHVIGLDVGGTTMKGAVMDEAGRILVRGEKETRVYNNLPILIERMAGLIDELRKQAKGSVEAVGIGFPGPFDAERGISVHSPNFQLHQADIRTPLAKLVDLPLFFDNDLRTATLGEAVFGAGRNASHLVFVPLGTGVGAGIVNEGRLVTGSSGFAGEIGHVHVPGLTAACNCGKIGCVETVASATGIARLARERLARALAEGAPNAEPSSVMHALCGGELERLTAEHVAKAVAQEDRLAIEVWEKACDVIGWALSVLINVFNPQLVVVGGGVCRAGELLLAPVQKSVARYAMDVVGQQAKVVLAQLGADAGMLGAGALALQAMQREQGTCESLRG</sequence>
<dbReference type="InterPro" id="IPR049874">
    <property type="entry name" value="ROK_cs"/>
</dbReference>
<dbReference type="AlphaFoldDB" id="A0A4Y3PRB6"/>
<dbReference type="PROSITE" id="PS01125">
    <property type="entry name" value="ROK"/>
    <property type="match status" value="1"/>
</dbReference>
<dbReference type="GO" id="GO:0016301">
    <property type="term" value="F:kinase activity"/>
    <property type="evidence" value="ECO:0007669"/>
    <property type="project" value="UniProtKB-KW"/>
</dbReference>
<reference evidence="2 3" key="1">
    <citation type="submission" date="2019-06" db="EMBL/GenBank/DDBJ databases">
        <title>Whole genome shotgun sequence of Brevibacillus parabrevis NBRC 12334.</title>
        <authorList>
            <person name="Hosoyama A."/>
            <person name="Uohara A."/>
            <person name="Ohji S."/>
            <person name="Ichikawa N."/>
        </authorList>
    </citation>
    <scope>NUCLEOTIDE SEQUENCE [LARGE SCALE GENOMIC DNA]</scope>
    <source>
        <strain evidence="2 3">NBRC 12334</strain>
    </source>
</reference>
<dbReference type="PANTHER" id="PTHR18964">
    <property type="entry name" value="ROK (REPRESSOR, ORF, KINASE) FAMILY"/>
    <property type="match status" value="1"/>
</dbReference>
<evidence type="ECO:0000313" key="3">
    <source>
        <dbReference type="Proteomes" id="UP000316882"/>
    </source>
</evidence>
<comment type="caution">
    <text evidence="2">The sequence shown here is derived from an EMBL/GenBank/DDBJ whole genome shotgun (WGS) entry which is preliminary data.</text>
</comment>